<feature type="signal peptide" evidence="1">
    <location>
        <begin position="1"/>
        <end position="21"/>
    </location>
</feature>
<protein>
    <recommendedName>
        <fullName evidence="4">Outer membrane protein beta-barrel domain-containing protein</fullName>
    </recommendedName>
</protein>
<reference evidence="2 3" key="1">
    <citation type="submission" date="2018-07" db="EMBL/GenBank/DDBJ databases">
        <title>Chryseobacterium lacus sp. nov., isolated from lake water.</title>
        <authorList>
            <person name="Li C.-M."/>
        </authorList>
    </citation>
    <scope>NUCLEOTIDE SEQUENCE [LARGE SCALE GENOMIC DNA]</scope>
    <source>
        <strain evidence="2 3">YLOS41</strain>
    </source>
</reference>
<gene>
    <name evidence="2" type="ORF">DQ356_02770</name>
</gene>
<evidence type="ECO:0000313" key="2">
    <source>
        <dbReference type="EMBL" id="RCU43962.1"/>
    </source>
</evidence>
<keyword evidence="1" id="KW-0732">Signal</keyword>
<dbReference type="OrthoDB" id="1492374at2"/>
<organism evidence="2 3">
    <name type="scientific">Chryseobacterium lacus</name>
    <dbReference type="NCBI Taxonomy" id="2058346"/>
    <lineage>
        <taxon>Bacteria</taxon>
        <taxon>Pseudomonadati</taxon>
        <taxon>Bacteroidota</taxon>
        <taxon>Flavobacteriia</taxon>
        <taxon>Flavobacteriales</taxon>
        <taxon>Weeksellaceae</taxon>
        <taxon>Chryseobacterium group</taxon>
        <taxon>Chryseobacterium</taxon>
    </lineage>
</organism>
<sequence length="198" mass="20816">MKTIKKTIIGLSIISAGVLSAQSADMRNMIKVGANVGMAVPQENTSAAVGMDVAYQHLGVPGFGLGIATGYTHYFGRENTVSGITLNNNDFGVVPVAALIRVYPKQTGFYFGTDLGYGFIVGDNQVASNAGSPNRPDGGFYLKPEIGYHNKDWNFAIQYQKVFTGSTGEIGSQKYNAGSLGLGVAYNIPLGSGTTTAE</sequence>
<keyword evidence="3" id="KW-1185">Reference proteome</keyword>
<dbReference type="RefSeq" id="WP_114302941.1">
    <property type="nucleotide sequence ID" value="NZ_QPIE01000002.1"/>
</dbReference>
<evidence type="ECO:0008006" key="4">
    <source>
        <dbReference type="Google" id="ProtNLM"/>
    </source>
</evidence>
<proteinExistence type="predicted"/>
<dbReference type="Proteomes" id="UP000252172">
    <property type="component" value="Unassembled WGS sequence"/>
</dbReference>
<evidence type="ECO:0000256" key="1">
    <source>
        <dbReference type="SAM" id="SignalP"/>
    </source>
</evidence>
<dbReference type="AlphaFoldDB" id="A0A368N0D4"/>
<accession>A0A368N0D4</accession>
<comment type="caution">
    <text evidence="2">The sequence shown here is derived from an EMBL/GenBank/DDBJ whole genome shotgun (WGS) entry which is preliminary data.</text>
</comment>
<feature type="chain" id="PRO_5016712523" description="Outer membrane protein beta-barrel domain-containing protein" evidence="1">
    <location>
        <begin position="22"/>
        <end position="198"/>
    </location>
</feature>
<evidence type="ECO:0000313" key="3">
    <source>
        <dbReference type="Proteomes" id="UP000252172"/>
    </source>
</evidence>
<dbReference type="EMBL" id="QPIE01000002">
    <property type="protein sequence ID" value="RCU43962.1"/>
    <property type="molecule type" value="Genomic_DNA"/>
</dbReference>
<name>A0A368N0D4_9FLAO</name>